<feature type="region of interest" description="Disordered" evidence="1">
    <location>
        <begin position="235"/>
        <end position="263"/>
    </location>
</feature>
<sequence>MKGLRSPAVRSPLEVRRRGLPQAAGVRSNPNTHLGGSVSVSRVMESVSKSHEECLITLKSDLDRLGFDRNDFAGSVKRNSHAVDDALVIVQRYLDTWAKCSIAAMYKEKLMQCLSSAEVIHRHDDSVIMPPSRSPVISAVASSSTQPLSRSRDQVVVDVASVPACFDTVKRPPSHQKVSCPVGNCRSVMRRDSLKQHIETIHRNARTINSKTKRTPSSSSQTRIFDFIKRPRLDEVTSPSVSGDRAGMSASAPPQPDHSAAQHPVDVGALSRCGSSTVLSASSPLPESSCQPREATEDTTLPHGSMLKGISLFYSQMQTLTDSLRDDLSDLPGRIARAVVDVQNQDALNKAIEESANRVRGKTIDEIAELNHLVRVDGALRCAPCDKFGSLHLTPGAQGVTGIFSVDQDLKKLKYAIDRHFRKPNHRTCTEKAAADERYRRNRLIEAMNVARTAYRVIFEAQSYLFFEREIAHMYVCGARVGSLNHSCKFIEKFLPALRSVMVKRMAAWIDELDPVIGNRKRPFSICADKSTELRRTGQIVGLVMLVDGTVTAMMVDNRIVNSGGDDGTATGLAHSLMSSVAKVLPHESEYRERLTGMAFDGQYIRDGVPAAVRDIVSSESSSSWLTSVWDPAHIVELAVNDVRKDKTGTIPLNNVEWYSTLAANVGFVVNETRFAASEVVVYRNFLRNYALYVTYFVEKSSVPPGRRKNRSKDEQKAFERLQLLRDMLFVGRVLVVHDMLSHIKKFSLYAQTVNVLPWELLEKGDELLSVFRQIEMCTRADASSRELPDTLFPSITTSGTTWQEFVKGEFHGIALTLPMIDEFACDDRRYALADVPKVLMDEVYDFAKAFGHFFETRFVNCRSAPRQGDSGGHQFFDVAGHHARELIKSMGQCFDLRKLCLSPCPLGRRREGLEFVVDAATTGGVHLPVLSTMHRQLETLRLRLVDKATRDAKWFEAEVRGKPGTSILKCVFTEEDLYKDIPDIMYLLEHCVLKVSNEAVVEGMGCIIARHAAPGRHLSERSIADEAFIHYNGPDPSNADGILNDALDVYFKGGDHHFSQTSLKGQASPFAVIGKVVKGYLNRRIAKVPTLESNK</sequence>
<organism evidence="2 3">
    <name type="scientific">Plasmodiophora brassicae</name>
    <name type="common">Clubroot disease agent</name>
    <dbReference type="NCBI Taxonomy" id="37360"/>
    <lineage>
        <taxon>Eukaryota</taxon>
        <taxon>Sar</taxon>
        <taxon>Rhizaria</taxon>
        <taxon>Endomyxa</taxon>
        <taxon>Phytomyxea</taxon>
        <taxon>Plasmodiophorida</taxon>
        <taxon>Plasmodiophoridae</taxon>
        <taxon>Plasmodiophora</taxon>
    </lineage>
</organism>
<dbReference type="AlphaFoldDB" id="A0A0G4IUJ4"/>
<reference evidence="2 3" key="1">
    <citation type="submission" date="2015-02" db="EMBL/GenBank/DDBJ databases">
        <authorList>
            <person name="Chooi Y.-H."/>
        </authorList>
    </citation>
    <scope>NUCLEOTIDE SEQUENCE [LARGE SCALE GENOMIC DNA]</scope>
    <source>
        <strain evidence="2">E3</strain>
    </source>
</reference>
<evidence type="ECO:0000313" key="2">
    <source>
        <dbReference type="EMBL" id="CEO98804.1"/>
    </source>
</evidence>
<gene>
    <name evidence="2" type="ORF">PBRA_006918</name>
</gene>
<dbReference type="Proteomes" id="UP000039324">
    <property type="component" value="Unassembled WGS sequence"/>
</dbReference>
<feature type="region of interest" description="Disordered" evidence="1">
    <location>
        <begin position="1"/>
        <end position="37"/>
    </location>
</feature>
<proteinExistence type="predicted"/>
<protein>
    <submittedName>
        <fullName evidence="2">Uncharacterized protein</fullName>
    </submittedName>
</protein>
<evidence type="ECO:0000313" key="3">
    <source>
        <dbReference type="Proteomes" id="UP000039324"/>
    </source>
</evidence>
<dbReference type="EMBL" id="CDSF01000087">
    <property type="protein sequence ID" value="CEO98804.1"/>
    <property type="molecule type" value="Genomic_DNA"/>
</dbReference>
<feature type="region of interest" description="Disordered" evidence="1">
    <location>
        <begin position="278"/>
        <end position="303"/>
    </location>
</feature>
<dbReference type="OrthoDB" id="9993828at2759"/>
<keyword evidence="3" id="KW-1185">Reference proteome</keyword>
<name>A0A0G4IUJ4_PLABS</name>
<evidence type="ECO:0000256" key="1">
    <source>
        <dbReference type="SAM" id="MobiDB-lite"/>
    </source>
</evidence>
<feature type="region of interest" description="Disordered" evidence="1">
    <location>
        <begin position="202"/>
        <end position="223"/>
    </location>
</feature>
<accession>A0A0G4IUJ4</accession>
<feature type="compositionally biased region" description="Polar residues" evidence="1">
    <location>
        <begin position="278"/>
        <end position="291"/>
    </location>
</feature>
<feature type="compositionally biased region" description="Polar residues" evidence="1">
    <location>
        <begin position="206"/>
        <end position="223"/>
    </location>
</feature>